<dbReference type="AlphaFoldDB" id="A0A915JDE2"/>
<dbReference type="Proteomes" id="UP000887565">
    <property type="component" value="Unplaced"/>
</dbReference>
<dbReference type="WBParaSite" id="nRc.2.0.1.t23820-RA">
    <property type="protein sequence ID" value="nRc.2.0.1.t23820-RA"/>
    <property type="gene ID" value="nRc.2.0.1.g23820"/>
</dbReference>
<organism evidence="1 2">
    <name type="scientific">Romanomermis culicivorax</name>
    <name type="common">Nematode worm</name>
    <dbReference type="NCBI Taxonomy" id="13658"/>
    <lineage>
        <taxon>Eukaryota</taxon>
        <taxon>Metazoa</taxon>
        <taxon>Ecdysozoa</taxon>
        <taxon>Nematoda</taxon>
        <taxon>Enoplea</taxon>
        <taxon>Dorylaimia</taxon>
        <taxon>Mermithida</taxon>
        <taxon>Mermithoidea</taxon>
        <taxon>Mermithidae</taxon>
        <taxon>Romanomermis</taxon>
    </lineage>
</organism>
<keyword evidence="1" id="KW-1185">Reference proteome</keyword>
<protein>
    <submittedName>
        <fullName evidence="2">Uncharacterized protein</fullName>
    </submittedName>
</protein>
<reference evidence="2" key="1">
    <citation type="submission" date="2022-11" db="UniProtKB">
        <authorList>
            <consortium name="WormBaseParasite"/>
        </authorList>
    </citation>
    <scope>IDENTIFICATION</scope>
</reference>
<accession>A0A915JDE2</accession>
<evidence type="ECO:0000313" key="2">
    <source>
        <dbReference type="WBParaSite" id="nRc.2.0.1.t23820-RA"/>
    </source>
</evidence>
<evidence type="ECO:0000313" key="1">
    <source>
        <dbReference type="Proteomes" id="UP000887565"/>
    </source>
</evidence>
<name>A0A915JDE2_ROMCU</name>
<sequence length="63" mass="6882">MKPKYDSAQGRPVPGDFRILVGKLGNGSLSSAMDNFRGWGDALVSDEWLTGVLLHISLLKPRI</sequence>
<proteinExistence type="predicted"/>